<evidence type="ECO:0000256" key="5">
    <source>
        <dbReference type="SAM" id="Phobius"/>
    </source>
</evidence>
<evidence type="ECO:0000256" key="4">
    <source>
        <dbReference type="ARBA" id="ARBA00023136"/>
    </source>
</evidence>
<reference evidence="7" key="1">
    <citation type="submission" date="2020-02" db="EMBL/GenBank/DDBJ databases">
        <authorList>
            <person name="Meier V. D."/>
        </authorList>
    </citation>
    <scope>NUCLEOTIDE SEQUENCE</scope>
    <source>
        <strain evidence="7">AVDCRST_MAG41</strain>
    </source>
</reference>
<evidence type="ECO:0000256" key="1">
    <source>
        <dbReference type="ARBA" id="ARBA00022475"/>
    </source>
</evidence>
<protein>
    <submittedName>
        <fullName evidence="7">Aerotolerance protein BatA</fullName>
    </submittedName>
</protein>
<proteinExistence type="predicted"/>
<name>A0A6J4JIJ0_9ACTN</name>
<keyword evidence="2 5" id="KW-0812">Transmembrane</keyword>
<dbReference type="Gene3D" id="3.40.50.410">
    <property type="entry name" value="von Willebrand factor, type A domain"/>
    <property type="match status" value="1"/>
</dbReference>
<evidence type="ECO:0000256" key="3">
    <source>
        <dbReference type="ARBA" id="ARBA00022989"/>
    </source>
</evidence>
<sequence length="321" mass="33039">MSFLSPGRLWLLLAVAALVAVYLLAQRRRTAYAVRFTNLDLLDRIAPKRPGWRRHAPAGAFLLMLGLLVVGFAKPTAEVQVPRERATVMVAIDVSNSMQATDVAPNRLEAAQQAAGAFVDQLPERFNVGLVTFSGSAQVVVAPTQDHAAVRQAVRNLSLGPATAIGDAVFSSLQGISTVDEGLAEGDAAADGPAPARIVLMSDGSNTAGRSPAEAAQAARAAGVPVSTIAYGTDSGTITLGGSTQAVPVDEESLAELAEATGGEAYTAASGEELSEVYADIGSSVGTRAEEREVSGWFIGGGLLAAAVAAGLSLLWFSRLP</sequence>
<accession>A0A6J4JIJ0</accession>
<dbReference type="AlphaFoldDB" id="A0A6J4JIJ0"/>
<dbReference type="SUPFAM" id="SSF53300">
    <property type="entry name" value="vWA-like"/>
    <property type="match status" value="1"/>
</dbReference>
<evidence type="ECO:0000259" key="6">
    <source>
        <dbReference type="PROSITE" id="PS50234"/>
    </source>
</evidence>
<dbReference type="InterPro" id="IPR024163">
    <property type="entry name" value="Aerotolerance_reg_N"/>
</dbReference>
<dbReference type="SMART" id="SM00327">
    <property type="entry name" value="VWA"/>
    <property type="match status" value="1"/>
</dbReference>
<feature type="transmembrane region" description="Helical" evidence="5">
    <location>
        <begin position="297"/>
        <end position="317"/>
    </location>
</feature>
<evidence type="ECO:0000313" key="7">
    <source>
        <dbReference type="EMBL" id="CAA9280087.1"/>
    </source>
</evidence>
<organism evidence="7">
    <name type="scientific">uncultured Mycobacteriales bacterium</name>
    <dbReference type="NCBI Taxonomy" id="581187"/>
    <lineage>
        <taxon>Bacteria</taxon>
        <taxon>Bacillati</taxon>
        <taxon>Actinomycetota</taxon>
        <taxon>Actinomycetes</taxon>
        <taxon>Mycobacteriales</taxon>
        <taxon>environmental samples</taxon>
    </lineage>
</organism>
<gene>
    <name evidence="7" type="ORF">AVDCRST_MAG41-3466</name>
</gene>
<dbReference type="PROSITE" id="PS50234">
    <property type="entry name" value="VWFA"/>
    <property type="match status" value="1"/>
</dbReference>
<dbReference type="PANTHER" id="PTHR22550">
    <property type="entry name" value="SPORE GERMINATION PROTEIN"/>
    <property type="match status" value="1"/>
</dbReference>
<feature type="domain" description="VWFA" evidence="6">
    <location>
        <begin position="87"/>
        <end position="281"/>
    </location>
</feature>
<keyword evidence="1" id="KW-1003">Cell membrane</keyword>
<dbReference type="Pfam" id="PF13519">
    <property type="entry name" value="VWA_2"/>
    <property type="match status" value="1"/>
</dbReference>
<dbReference type="Pfam" id="PF07584">
    <property type="entry name" value="BatA"/>
    <property type="match status" value="1"/>
</dbReference>
<dbReference type="PANTHER" id="PTHR22550:SF5">
    <property type="entry name" value="LEUCINE ZIPPER PROTEIN 4"/>
    <property type="match status" value="1"/>
</dbReference>
<dbReference type="InterPro" id="IPR036465">
    <property type="entry name" value="vWFA_dom_sf"/>
</dbReference>
<dbReference type="InterPro" id="IPR050768">
    <property type="entry name" value="UPF0353/GerABKA_families"/>
</dbReference>
<dbReference type="InterPro" id="IPR002035">
    <property type="entry name" value="VWF_A"/>
</dbReference>
<evidence type="ECO:0000256" key="2">
    <source>
        <dbReference type="ARBA" id="ARBA00022692"/>
    </source>
</evidence>
<dbReference type="EMBL" id="CADCTP010000317">
    <property type="protein sequence ID" value="CAA9280087.1"/>
    <property type="molecule type" value="Genomic_DNA"/>
</dbReference>
<keyword evidence="4 5" id="KW-0472">Membrane</keyword>
<keyword evidence="3 5" id="KW-1133">Transmembrane helix</keyword>